<dbReference type="InterPro" id="IPR037066">
    <property type="entry name" value="Plug_dom_sf"/>
</dbReference>
<keyword evidence="9 11" id="KW-0472">Membrane</keyword>
<comment type="subcellular location">
    <subcellularLocation>
        <location evidence="1 11">Cell outer membrane</location>
        <topology evidence="1 11">Multi-pass membrane protein</topology>
    </subcellularLocation>
</comment>
<dbReference type="RefSeq" id="WP_150416321.1">
    <property type="nucleotide sequence ID" value="NZ_VYQF01000007.1"/>
</dbReference>
<dbReference type="PANTHER" id="PTHR32552:SF68">
    <property type="entry name" value="FERRICHROME OUTER MEMBRANE TRANSPORTER_PHAGE RECEPTOR"/>
    <property type="match status" value="1"/>
</dbReference>
<evidence type="ECO:0000256" key="6">
    <source>
        <dbReference type="ARBA" id="ARBA00022729"/>
    </source>
</evidence>
<dbReference type="GO" id="GO:0015344">
    <property type="term" value="F:siderophore uptake transmembrane transporter activity"/>
    <property type="evidence" value="ECO:0007669"/>
    <property type="project" value="TreeGrafter"/>
</dbReference>
<evidence type="ECO:0000256" key="3">
    <source>
        <dbReference type="ARBA" id="ARBA00022452"/>
    </source>
</evidence>
<accession>A0A5J5ICH2</accession>
<comment type="caution">
    <text evidence="13">The sequence shown here is derived from an EMBL/GenBank/DDBJ whole genome shotgun (WGS) entry which is preliminary data.</text>
</comment>
<evidence type="ECO:0000313" key="14">
    <source>
        <dbReference type="Proteomes" id="UP000326903"/>
    </source>
</evidence>
<evidence type="ECO:0000256" key="7">
    <source>
        <dbReference type="ARBA" id="ARBA00023004"/>
    </source>
</evidence>
<evidence type="ECO:0000256" key="9">
    <source>
        <dbReference type="ARBA" id="ARBA00023136"/>
    </source>
</evidence>
<evidence type="ECO:0000256" key="8">
    <source>
        <dbReference type="ARBA" id="ARBA00023065"/>
    </source>
</evidence>
<keyword evidence="14" id="KW-1185">Reference proteome</keyword>
<dbReference type="Pfam" id="PF07715">
    <property type="entry name" value="Plug"/>
    <property type="match status" value="1"/>
</dbReference>
<feature type="domain" description="TonB-dependent receptor plug" evidence="12">
    <location>
        <begin position="46"/>
        <end position="153"/>
    </location>
</feature>
<dbReference type="AlphaFoldDB" id="A0A5J5ICH2"/>
<evidence type="ECO:0000256" key="2">
    <source>
        <dbReference type="ARBA" id="ARBA00022448"/>
    </source>
</evidence>
<keyword evidence="2 11" id="KW-0813">Transport</keyword>
<keyword evidence="8" id="KW-0406">Ion transport</keyword>
<dbReference type="PROSITE" id="PS52016">
    <property type="entry name" value="TONB_DEPENDENT_REC_3"/>
    <property type="match status" value="1"/>
</dbReference>
<keyword evidence="4" id="KW-0410">Iron transport</keyword>
<comment type="similarity">
    <text evidence="11">Belongs to the TonB-dependent receptor family.</text>
</comment>
<protein>
    <submittedName>
        <fullName evidence="13">TonB-dependent receptor</fullName>
    </submittedName>
</protein>
<organism evidence="13 14">
    <name type="scientific">Ginsengibacter hankyongi</name>
    <dbReference type="NCBI Taxonomy" id="2607284"/>
    <lineage>
        <taxon>Bacteria</taxon>
        <taxon>Pseudomonadati</taxon>
        <taxon>Bacteroidota</taxon>
        <taxon>Chitinophagia</taxon>
        <taxon>Chitinophagales</taxon>
        <taxon>Chitinophagaceae</taxon>
        <taxon>Ginsengibacter</taxon>
    </lineage>
</organism>
<keyword evidence="13" id="KW-0675">Receptor</keyword>
<dbReference type="InterPro" id="IPR039426">
    <property type="entry name" value="TonB-dep_rcpt-like"/>
</dbReference>
<keyword evidence="5 11" id="KW-0812">Transmembrane</keyword>
<evidence type="ECO:0000313" key="13">
    <source>
        <dbReference type="EMBL" id="KAA9036579.1"/>
    </source>
</evidence>
<evidence type="ECO:0000256" key="10">
    <source>
        <dbReference type="ARBA" id="ARBA00023237"/>
    </source>
</evidence>
<keyword evidence="3 11" id="KW-1134">Transmembrane beta strand</keyword>
<dbReference type="InterPro" id="IPR012910">
    <property type="entry name" value="Plug_dom"/>
</dbReference>
<dbReference type="Gene3D" id="2.170.130.10">
    <property type="entry name" value="TonB-dependent receptor, plug domain"/>
    <property type="match status" value="1"/>
</dbReference>
<dbReference type="InterPro" id="IPR036942">
    <property type="entry name" value="Beta-barrel_TonB_sf"/>
</dbReference>
<dbReference type="PANTHER" id="PTHR32552">
    <property type="entry name" value="FERRICHROME IRON RECEPTOR-RELATED"/>
    <property type="match status" value="1"/>
</dbReference>
<evidence type="ECO:0000256" key="5">
    <source>
        <dbReference type="ARBA" id="ARBA00022692"/>
    </source>
</evidence>
<dbReference type="EMBL" id="VYQF01000007">
    <property type="protein sequence ID" value="KAA9036579.1"/>
    <property type="molecule type" value="Genomic_DNA"/>
</dbReference>
<evidence type="ECO:0000256" key="1">
    <source>
        <dbReference type="ARBA" id="ARBA00004571"/>
    </source>
</evidence>
<keyword evidence="10 11" id="KW-0998">Cell outer membrane</keyword>
<dbReference type="SUPFAM" id="SSF56935">
    <property type="entry name" value="Porins"/>
    <property type="match status" value="1"/>
</dbReference>
<sequence>MKKIIFTAIVLSFYFIVPAQDTMRHKLTDTLMLENIEVTSIRATDKAPFTKTNISKAEIEKNNLGQDLPFVLNQLPSVVVNSDAGNGVGYTGISIRGSDASRVNVTLNGIPYNDAESQGTYFVDIPDISSSLSSIQVQRGVGTSSNGAGAFGATINLSTNEVNKEKYVELNNTYGSFNTWKNTIKAGTGLLGNHFTVDARASAISSDGYIDRAKSNLKSFFISAAYINKNSSLRFNILSGKEKTYQAWYGVPENYLDSDRTYNPAGTEKPGSPYANETDNYTQTHYQLFYDKKINSNLSFNTAVFLSRGKGYYEEYRAGQLYSDYGLPDYISGTDTITSTDLIRRLWLDNYFYGGIFSLQFQKNKTHVTFGGGWDEYDGKHYDVVTWAQQGGFPNDYVYTNVPANKHDLNLYGKLLQTLGSGFSAFADVQGRFVNYDIKGFEDNPGLRINKYYSFFNPKIGISFNKTNFQAYASYSIGAKEPNRDDFEAAASELPKPEILYDMELGAERRNTPFTYGITFYYMNYHNQLVSTGKINDVGAYTRTNAPESYRLGVELQAAETFTKWLNASGNISFSKNKIKNFNEYVDDYDNGGQIKNQYHNTNISFSPDEVAAAMINIIPFSNSEISFQSKYVGRQYLDNTSHVTRSIDPYYVQNLKLSYRLSTRHIFKAVDFIFKVNNMFNKKYESNGYTYNYFYGGELTVENYYFPMAGTNFLAAINIKL</sequence>
<dbReference type="Gene3D" id="2.40.170.20">
    <property type="entry name" value="TonB-dependent receptor, beta-barrel domain"/>
    <property type="match status" value="1"/>
</dbReference>
<proteinExistence type="inferred from homology"/>
<reference evidence="13 14" key="1">
    <citation type="submission" date="2019-09" db="EMBL/GenBank/DDBJ databases">
        <title>Draft genome sequence of Ginsengibacter sp. BR5-29.</title>
        <authorList>
            <person name="Im W.-T."/>
        </authorList>
    </citation>
    <scope>NUCLEOTIDE SEQUENCE [LARGE SCALE GENOMIC DNA]</scope>
    <source>
        <strain evidence="13 14">BR5-29</strain>
    </source>
</reference>
<gene>
    <name evidence="13" type="ORF">FW778_18355</name>
</gene>
<evidence type="ECO:0000256" key="4">
    <source>
        <dbReference type="ARBA" id="ARBA00022496"/>
    </source>
</evidence>
<dbReference type="GO" id="GO:0009279">
    <property type="term" value="C:cell outer membrane"/>
    <property type="evidence" value="ECO:0007669"/>
    <property type="project" value="UniProtKB-SubCell"/>
</dbReference>
<evidence type="ECO:0000259" key="12">
    <source>
        <dbReference type="Pfam" id="PF07715"/>
    </source>
</evidence>
<keyword evidence="7" id="KW-0408">Iron</keyword>
<name>A0A5J5ICH2_9BACT</name>
<keyword evidence="6" id="KW-0732">Signal</keyword>
<evidence type="ECO:0000256" key="11">
    <source>
        <dbReference type="PROSITE-ProRule" id="PRU01360"/>
    </source>
</evidence>
<dbReference type="Proteomes" id="UP000326903">
    <property type="component" value="Unassembled WGS sequence"/>
</dbReference>